<dbReference type="AlphaFoldDB" id="A0A8H2NSZ8"/>
<keyword evidence="1" id="KW-0812">Transmembrane</keyword>
<sequence length="381" mass="42303">MINFVFVFLANVFFSAPSIFLVVASSHLGSFNDAAMLGAAFSICAPVQLFFSMQHNISILSGKLSYRDSLRTRIWLVIPFLIFGFLGALLFSSQIVFWFFLYRCAEFLYEPILCEGIRTGDYRNIFASTLFRFVLFSLIVFILLYVGAGLSIALMVVGLVFLLLTLKFISVAFDTGVVSWGGFVLGAAAFFSSLIVNIPRYFVVGEDASFAAFYSGMLTLVLGGGLLYGAFNNYFFPKFIASGRTGAMKFLNVSMGVFLGGSLLSYLLFSGAVIPKLFLGVFLGAKYLVYFELVIGFAFFYFVLYFHAVLNFIFVFLGLARAYMASLIVYGVCMACFIFVVRSSSAGDFSRLIWIVVCFGVVYAVVCYLFLMFKLLRGHEG</sequence>
<feature type="transmembrane region" description="Helical" evidence="1">
    <location>
        <begin position="352"/>
        <end position="373"/>
    </location>
</feature>
<feature type="transmembrane region" description="Helical" evidence="1">
    <location>
        <begin position="312"/>
        <end position="340"/>
    </location>
</feature>
<feature type="transmembrane region" description="Helical" evidence="1">
    <location>
        <begin position="179"/>
        <end position="198"/>
    </location>
</feature>
<dbReference type="EMBL" id="CABVIE010000010">
    <property type="protein sequence ID" value="VVP10910.1"/>
    <property type="molecule type" value="Genomic_DNA"/>
</dbReference>
<evidence type="ECO:0000313" key="2">
    <source>
        <dbReference type="EMBL" id="VVP10910.1"/>
    </source>
</evidence>
<comment type="caution">
    <text evidence="2">The sequence shown here is derived from an EMBL/GenBank/DDBJ whole genome shotgun (WGS) entry which is preliminary data.</text>
</comment>
<dbReference type="RefSeq" id="WP_150758240.1">
    <property type="nucleotide sequence ID" value="NZ_CABVIE010000010.1"/>
</dbReference>
<reference evidence="2 3" key="1">
    <citation type="submission" date="2019-09" db="EMBL/GenBank/DDBJ databases">
        <authorList>
            <person name="Chandra G."/>
            <person name="Truman W A."/>
        </authorList>
    </citation>
    <scope>NUCLEOTIDE SEQUENCE [LARGE SCALE GENOMIC DNA]</scope>
    <source>
        <strain evidence="2">PS900</strain>
    </source>
</reference>
<feature type="transmembrane region" description="Helical" evidence="1">
    <location>
        <begin position="74"/>
        <end position="101"/>
    </location>
</feature>
<organism evidence="2 3">
    <name type="scientific">Pseudomonas fluorescens</name>
    <dbReference type="NCBI Taxonomy" id="294"/>
    <lineage>
        <taxon>Bacteria</taxon>
        <taxon>Pseudomonadati</taxon>
        <taxon>Pseudomonadota</taxon>
        <taxon>Gammaproteobacteria</taxon>
        <taxon>Pseudomonadales</taxon>
        <taxon>Pseudomonadaceae</taxon>
        <taxon>Pseudomonas</taxon>
    </lineage>
</organism>
<accession>A0A8H2NSZ8</accession>
<name>A0A8H2NSZ8_PSEFL</name>
<feature type="transmembrane region" description="Helical" evidence="1">
    <location>
        <begin position="251"/>
        <end position="275"/>
    </location>
</feature>
<feature type="transmembrane region" description="Helical" evidence="1">
    <location>
        <begin position="34"/>
        <end position="53"/>
    </location>
</feature>
<keyword evidence="1" id="KW-1133">Transmembrane helix</keyword>
<dbReference type="Proteomes" id="UP000325723">
    <property type="component" value="Unassembled WGS sequence"/>
</dbReference>
<keyword evidence="1" id="KW-0472">Membrane</keyword>
<proteinExistence type="predicted"/>
<gene>
    <name evidence="2" type="ORF">PS900_03334</name>
</gene>
<evidence type="ECO:0000313" key="3">
    <source>
        <dbReference type="Proteomes" id="UP000325723"/>
    </source>
</evidence>
<feature type="transmembrane region" description="Helical" evidence="1">
    <location>
        <begin position="287"/>
        <end position="306"/>
    </location>
</feature>
<feature type="transmembrane region" description="Helical" evidence="1">
    <location>
        <begin position="210"/>
        <end position="231"/>
    </location>
</feature>
<feature type="transmembrane region" description="Helical" evidence="1">
    <location>
        <begin position="152"/>
        <end position="173"/>
    </location>
</feature>
<evidence type="ECO:0000256" key="1">
    <source>
        <dbReference type="SAM" id="Phobius"/>
    </source>
</evidence>
<protein>
    <submittedName>
        <fullName evidence="2">Uncharacterized protein</fullName>
    </submittedName>
</protein>